<gene>
    <name evidence="12" type="ORF">K0M31_019190</name>
</gene>
<dbReference type="InterPro" id="IPR005828">
    <property type="entry name" value="MFS_sugar_transport-like"/>
</dbReference>
<keyword evidence="5 10" id="KW-0812">Transmembrane</keyword>
<feature type="transmembrane region" description="Helical" evidence="10">
    <location>
        <begin position="253"/>
        <end position="276"/>
    </location>
</feature>
<evidence type="ECO:0000256" key="9">
    <source>
        <dbReference type="SAM" id="MobiDB-lite"/>
    </source>
</evidence>
<evidence type="ECO:0000256" key="5">
    <source>
        <dbReference type="ARBA" id="ARBA00022692"/>
    </source>
</evidence>
<dbReference type="PROSITE" id="PS00217">
    <property type="entry name" value="SUGAR_TRANSPORT_2"/>
    <property type="match status" value="1"/>
</dbReference>
<dbReference type="GO" id="GO:0022857">
    <property type="term" value="F:transmembrane transporter activity"/>
    <property type="evidence" value="ECO:0007669"/>
    <property type="project" value="InterPro"/>
</dbReference>
<accession>A0AA40KQW7</accession>
<keyword evidence="8" id="KW-0325">Glycoprotein</keyword>
<keyword evidence="3" id="KW-1003">Cell membrane</keyword>
<feature type="transmembrane region" description="Helical" evidence="10">
    <location>
        <begin position="190"/>
        <end position="211"/>
    </location>
</feature>
<dbReference type="PANTHER" id="PTHR48021">
    <property type="match status" value="1"/>
</dbReference>
<dbReference type="AlphaFoldDB" id="A0AA40KQW7"/>
<dbReference type="GO" id="GO:0005886">
    <property type="term" value="C:plasma membrane"/>
    <property type="evidence" value="ECO:0007669"/>
    <property type="project" value="UniProtKB-SubCell"/>
</dbReference>
<dbReference type="EMBL" id="JAHYIQ010000008">
    <property type="protein sequence ID" value="KAK1129463.1"/>
    <property type="molecule type" value="Genomic_DNA"/>
</dbReference>
<feature type="transmembrane region" description="Helical" evidence="10">
    <location>
        <begin position="447"/>
        <end position="469"/>
    </location>
</feature>
<evidence type="ECO:0000313" key="13">
    <source>
        <dbReference type="Proteomes" id="UP001177670"/>
    </source>
</evidence>
<feature type="transmembrane region" description="Helical" evidence="10">
    <location>
        <begin position="379"/>
        <end position="399"/>
    </location>
</feature>
<dbReference type="Proteomes" id="UP001177670">
    <property type="component" value="Unassembled WGS sequence"/>
</dbReference>
<evidence type="ECO:0000256" key="4">
    <source>
        <dbReference type="ARBA" id="ARBA00022597"/>
    </source>
</evidence>
<dbReference type="InterPro" id="IPR050549">
    <property type="entry name" value="MFS_Trehalose_Transporter"/>
</dbReference>
<feature type="compositionally biased region" description="Basic and acidic residues" evidence="9">
    <location>
        <begin position="558"/>
        <end position="590"/>
    </location>
</feature>
<reference evidence="12" key="1">
    <citation type="submission" date="2021-10" db="EMBL/GenBank/DDBJ databases">
        <title>Melipona bicolor Genome sequencing and assembly.</title>
        <authorList>
            <person name="Araujo N.S."/>
            <person name="Arias M.C."/>
        </authorList>
    </citation>
    <scope>NUCLEOTIDE SEQUENCE</scope>
    <source>
        <strain evidence="12">USP_2M_L1-L4_2017</strain>
        <tissue evidence="12">Whole body</tissue>
    </source>
</reference>
<proteinExistence type="predicted"/>
<evidence type="ECO:0000256" key="8">
    <source>
        <dbReference type="ARBA" id="ARBA00023180"/>
    </source>
</evidence>
<dbReference type="SUPFAM" id="SSF103473">
    <property type="entry name" value="MFS general substrate transporter"/>
    <property type="match status" value="1"/>
</dbReference>
<feature type="transmembrane region" description="Helical" evidence="10">
    <location>
        <begin position="476"/>
        <end position="497"/>
    </location>
</feature>
<dbReference type="Pfam" id="PF00083">
    <property type="entry name" value="Sugar_tr"/>
    <property type="match status" value="1"/>
</dbReference>
<feature type="domain" description="Major facilitator superfamily (MFS) profile" evidence="11">
    <location>
        <begin position="95"/>
        <end position="531"/>
    </location>
</feature>
<evidence type="ECO:0000259" key="11">
    <source>
        <dbReference type="PROSITE" id="PS50850"/>
    </source>
</evidence>
<sequence length="590" mass="65152">MVLCFFLSIYSKVRKTEDVKKRVTIISGSEEEKIGMGEIVSCPRCKTCQHLPETSEDTVETELSSTIAAGEPIPESIIRDQKAAKKTARLRQWLASISATFCMIAVGTVYGWITISLPYLTSEDNTTLKLTSDEAAWLVSVTIIGSTIGPFMGASIADCYGRRFCLLVCNGFFILGWSFVLLATKVEILYVSRVILGMGVGIAYTTCPMYLSEVANTEIRGALGTLTAVNVFTGSLFTCCIGLWVSYTTLSSILLILPMIFIVIFIWFPESPYYLVAVDRRKKAYKSISYFKGTTKRNELMAEMEYICKVLGKNSINPSSNLNSQSWLDKMRLMKQPGNKKALCIVVGLTTAQQLSGNFSTMQYLELLFMKMKTIKSSIATIIVLSVGLLSGTAATVMVEISGRRALLIISTLGLAITLGILTSYFTLVQRIPDSSTLDIVAVTDTIFYQLFYQLGLGTLTNVLIGELFPTEAKSIAGAIVIVFDGTFGFMVSKLYQVINDNIGPHITYTIFTICSAISFFMVRHFVPETKGKTHQEIRALLTGEKRQDTDVVNAELGEQRTEERRTEIKSSEAGTSREERTEAGTSKEE</sequence>
<comment type="subcellular location">
    <subcellularLocation>
        <location evidence="1">Cell membrane</location>
        <topology evidence="1">Multi-pass membrane protein</topology>
    </subcellularLocation>
</comment>
<feature type="transmembrane region" description="Helical" evidence="10">
    <location>
        <begin position="93"/>
        <end position="115"/>
    </location>
</feature>
<dbReference type="InterPro" id="IPR003663">
    <property type="entry name" value="Sugar/inositol_transpt"/>
</dbReference>
<comment type="caution">
    <text evidence="12">The sequence shown here is derived from an EMBL/GenBank/DDBJ whole genome shotgun (WGS) entry which is preliminary data.</text>
</comment>
<dbReference type="PROSITE" id="PS50850">
    <property type="entry name" value="MFS"/>
    <property type="match status" value="1"/>
</dbReference>
<feature type="transmembrane region" description="Helical" evidence="10">
    <location>
        <begin position="135"/>
        <end position="157"/>
    </location>
</feature>
<feature type="transmembrane region" description="Helical" evidence="10">
    <location>
        <begin position="406"/>
        <end position="427"/>
    </location>
</feature>
<evidence type="ECO:0000256" key="6">
    <source>
        <dbReference type="ARBA" id="ARBA00022989"/>
    </source>
</evidence>
<evidence type="ECO:0000256" key="10">
    <source>
        <dbReference type="SAM" id="Phobius"/>
    </source>
</evidence>
<evidence type="ECO:0000256" key="2">
    <source>
        <dbReference type="ARBA" id="ARBA00022448"/>
    </source>
</evidence>
<keyword evidence="7 10" id="KW-0472">Membrane</keyword>
<dbReference type="InterPro" id="IPR005829">
    <property type="entry name" value="Sugar_transporter_CS"/>
</dbReference>
<keyword evidence="2" id="KW-0813">Transport</keyword>
<name>A0AA40KQW7_9HYME</name>
<dbReference type="InterPro" id="IPR036259">
    <property type="entry name" value="MFS_trans_sf"/>
</dbReference>
<dbReference type="PANTHER" id="PTHR48021:SF46">
    <property type="entry name" value="MAJOR FACILITATOR SUPERFAMILY (MFS) PROFILE DOMAIN-CONTAINING PROTEIN"/>
    <property type="match status" value="1"/>
</dbReference>
<evidence type="ECO:0000256" key="7">
    <source>
        <dbReference type="ARBA" id="ARBA00023136"/>
    </source>
</evidence>
<dbReference type="PRINTS" id="PR00171">
    <property type="entry name" value="SUGRTRNSPORT"/>
</dbReference>
<evidence type="ECO:0000256" key="1">
    <source>
        <dbReference type="ARBA" id="ARBA00004651"/>
    </source>
</evidence>
<organism evidence="12 13">
    <name type="scientific">Melipona bicolor</name>
    <dbReference type="NCBI Taxonomy" id="60889"/>
    <lineage>
        <taxon>Eukaryota</taxon>
        <taxon>Metazoa</taxon>
        <taxon>Ecdysozoa</taxon>
        <taxon>Arthropoda</taxon>
        <taxon>Hexapoda</taxon>
        <taxon>Insecta</taxon>
        <taxon>Pterygota</taxon>
        <taxon>Neoptera</taxon>
        <taxon>Endopterygota</taxon>
        <taxon>Hymenoptera</taxon>
        <taxon>Apocrita</taxon>
        <taxon>Aculeata</taxon>
        <taxon>Apoidea</taxon>
        <taxon>Anthophila</taxon>
        <taxon>Apidae</taxon>
        <taxon>Melipona</taxon>
    </lineage>
</organism>
<evidence type="ECO:0000313" key="12">
    <source>
        <dbReference type="EMBL" id="KAK1129463.1"/>
    </source>
</evidence>
<keyword evidence="13" id="KW-1185">Reference proteome</keyword>
<dbReference type="Gene3D" id="1.20.1250.20">
    <property type="entry name" value="MFS general substrate transporter like domains"/>
    <property type="match status" value="1"/>
</dbReference>
<feature type="transmembrane region" description="Helical" evidence="10">
    <location>
        <begin position="503"/>
        <end position="523"/>
    </location>
</feature>
<keyword evidence="6 10" id="KW-1133">Transmembrane helix</keyword>
<keyword evidence="4" id="KW-0762">Sugar transport</keyword>
<feature type="region of interest" description="Disordered" evidence="9">
    <location>
        <begin position="550"/>
        <end position="590"/>
    </location>
</feature>
<feature type="transmembrane region" description="Helical" evidence="10">
    <location>
        <begin position="164"/>
        <end position="184"/>
    </location>
</feature>
<dbReference type="FunFam" id="1.20.1250.20:FF:000218">
    <property type="entry name" value="facilitated trehalose transporter Tret1"/>
    <property type="match status" value="1"/>
</dbReference>
<dbReference type="InterPro" id="IPR020846">
    <property type="entry name" value="MFS_dom"/>
</dbReference>
<protein>
    <recommendedName>
        <fullName evidence="11">Major facilitator superfamily (MFS) profile domain-containing protein</fullName>
    </recommendedName>
</protein>
<feature type="transmembrane region" description="Helical" evidence="10">
    <location>
        <begin position="342"/>
        <end position="359"/>
    </location>
</feature>
<evidence type="ECO:0000256" key="3">
    <source>
        <dbReference type="ARBA" id="ARBA00022475"/>
    </source>
</evidence>
<feature type="transmembrane region" description="Helical" evidence="10">
    <location>
        <begin position="223"/>
        <end position="247"/>
    </location>
</feature>